<dbReference type="GO" id="GO:0050661">
    <property type="term" value="F:NADP binding"/>
    <property type="evidence" value="ECO:0007669"/>
    <property type="project" value="InterPro"/>
</dbReference>
<dbReference type="PANTHER" id="PTHR42877">
    <property type="entry name" value="L-ORNITHINE N(5)-MONOOXYGENASE-RELATED"/>
    <property type="match status" value="1"/>
</dbReference>
<evidence type="ECO:0000256" key="6">
    <source>
        <dbReference type="SAM" id="MobiDB-lite"/>
    </source>
</evidence>
<comment type="caution">
    <text evidence="7">The sequence shown here is derived from an EMBL/GenBank/DDBJ whole genome shotgun (WGS) entry which is preliminary data.</text>
</comment>
<dbReference type="OrthoDB" id="74360at2759"/>
<dbReference type="Pfam" id="PF00743">
    <property type="entry name" value="FMO-like"/>
    <property type="match status" value="1"/>
</dbReference>
<accession>A0A438MZA1</accession>
<dbReference type="GO" id="GO:0004499">
    <property type="term" value="F:N,N-dimethylaniline monooxygenase activity"/>
    <property type="evidence" value="ECO:0007669"/>
    <property type="project" value="InterPro"/>
</dbReference>
<proteinExistence type="inferred from homology"/>
<sequence>MSPSFATQEPSVINGMNDTNGANGTATHCLPTPLEWVHNQYGTASDHMLRPANWTTIYEAPLYTPRKMRVIIIGAGFSGLMVAHMVGPRPSLRNVAWSEYYAKGPEIRRYIQNVAKEYNLEKNIVFNAKVLNAAWIEEEGKWEVEVNVNGKVKRDKADVVINASGILNDWQWPNLPGLEQFKGHLCHSADWDHDYDYKGKTVAVIGNGSSAIQIVPSIQPDVKHMTAFIRSSTWISPNFAAEHTKDGGNFKYSAEEMHEFKDPEKLLAYRKKIEHGFNKLYRGLQYGTPEHEFFQGQSRQIMLNRLNGNREMQDALIPSWAFGCRRLSPGDGYLEALQKPNVTAIFNAATQITADGVVDSNGVEHKVDAIICATGFNTSWVKSWPIKGRNGTLLSEQWGVDPQSYLSVCAKNFPNLFFVLGPNSPVGNGSFIPQMEWAGMYAVNWMRKMAHEQIHSVDPKQKAVDDFNVYTQEFLKRTVYTSHCRSWYKNNKVDGPVTAMWAGSPMHFKEMMSVQRGEDFDIKYCSPNRFRFFGNGTAERDAKDMDLSYYLRKDGWNLEQTKSA</sequence>
<dbReference type="Gene3D" id="3.50.50.60">
    <property type="entry name" value="FAD/NAD(P)-binding domain"/>
    <property type="match status" value="2"/>
</dbReference>
<feature type="region of interest" description="Disordered" evidence="6">
    <location>
        <begin position="1"/>
        <end position="20"/>
    </location>
</feature>
<evidence type="ECO:0000313" key="8">
    <source>
        <dbReference type="Proteomes" id="UP000288859"/>
    </source>
</evidence>
<evidence type="ECO:0000256" key="4">
    <source>
        <dbReference type="ARBA" id="ARBA00022827"/>
    </source>
</evidence>
<dbReference type="InterPro" id="IPR020946">
    <property type="entry name" value="Flavin_mOase-like"/>
</dbReference>
<keyword evidence="5" id="KW-0560">Oxidoreductase</keyword>
<dbReference type="InterPro" id="IPR051209">
    <property type="entry name" value="FAD-bind_Monooxygenase_sf"/>
</dbReference>
<organism evidence="7 8">
    <name type="scientific">Exophiala mesophila</name>
    <name type="common">Black yeast-like fungus</name>
    <dbReference type="NCBI Taxonomy" id="212818"/>
    <lineage>
        <taxon>Eukaryota</taxon>
        <taxon>Fungi</taxon>
        <taxon>Dikarya</taxon>
        <taxon>Ascomycota</taxon>
        <taxon>Pezizomycotina</taxon>
        <taxon>Eurotiomycetes</taxon>
        <taxon>Chaetothyriomycetidae</taxon>
        <taxon>Chaetothyriales</taxon>
        <taxon>Herpotrichiellaceae</taxon>
        <taxon>Exophiala</taxon>
    </lineage>
</organism>
<dbReference type="VEuPathDB" id="FungiDB:PV10_08317"/>
<name>A0A438MZA1_EXOME</name>
<reference evidence="7 8" key="1">
    <citation type="submission" date="2017-03" db="EMBL/GenBank/DDBJ databases">
        <title>Genomes of endolithic fungi from Antarctica.</title>
        <authorList>
            <person name="Coleine C."/>
            <person name="Masonjones S."/>
            <person name="Stajich J.E."/>
        </authorList>
    </citation>
    <scope>NUCLEOTIDE SEQUENCE [LARGE SCALE GENOMIC DNA]</scope>
    <source>
        <strain evidence="7 8">CCFEE 6314</strain>
    </source>
</reference>
<comment type="similarity">
    <text evidence="2">Belongs to the FAD-binding monooxygenase family.</text>
</comment>
<dbReference type="Proteomes" id="UP000288859">
    <property type="component" value="Unassembled WGS sequence"/>
</dbReference>
<dbReference type="InterPro" id="IPR036188">
    <property type="entry name" value="FAD/NAD-bd_sf"/>
</dbReference>
<comment type="cofactor">
    <cofactor evidence="1">
        <name>FAD</name>
        <dbReference type="ChEBI" id="CHEBI:57692"/>
    </cofactor>
</comment>
<evidence type="ECO:0000256" key="3">
    <source>
        <dbReference type="ARBA" id="ARBA00022630"/>
    </source>
</evidence>
<evidence type="ECO:0000313" key="7">
    <source>
        <dbReference type="EMBL" id="RVX68547.1"/>
    </source>
</evidence>
<dbReference type="PANTHER" id="PTHR42877:SF11">
    <property type="entry name" value="MONOOXYGENASE, PUTATIVE (AFU_ORTHOLOGUE AFUA_6G13790)-RELATED"/>
    <property type="match status" value="1"/>
</dbReference>
<dbReference type="GO" id="GO:0050660">
    <property type="term" value="F:flavin adenine dinucleotide binding"/>
    <property type="evidence" value="ECO:0007669"/>
    <property type="project" value="InterPro"/>
</dbReference>
<protein>
    <recommendedName>
        <fullName evidence="9">FAD/NAD(P)-binding domain-containing protein</fullName>
    </recommendedName>
</protein>
<keyword evidence="3" id="KW-0285">Flavoprotein</keyword>
<keyword evidence="4" id="KW-0274">FAD</keyword>
<dbReference type="SUPFAM" id="SSF51905">
    <property type="entry name" value="FAD/NAD(P)-binding domain"/>
    <property type="match status" value="1"/>
</dbReference>
<dbReference type="AlphaFoldDB" id="A0A438MZA1"/>
<evidence type="ECO:0008006" key="9">
    <source>
        <dbReference type="Google" id="ProtNLM"/>
    </source>
</evidence>
<dbReference type="EMBL" id="NAJM01000037">
    <property type="protein sequence ID" value="RVX68547.1"/>
    <property type="molecule type" value="Genomic_DNA"/>
</dbReference>
<evidence type="ECO:0000256" key="2">
    <source>
        <dbReference type="ARBA" id="ARBA00010139"/>
    </source>
</evidence>
<evidence type="ECO:0000256" key="5">
    <source>
        <dbReference type="ARBA" id="ARBA00023002"/>
    </source>
</evidence>
<evidence type="ECO:0000256" key="1">
    <source>
        <dbReference type="ARBA" id="ARBA00001974"/>
    </source>
</evidence>
<gene>
    <name evidence="7" type="ORF">B0A52_07971</name>
</gene>